<dbReference type="InterPro" id="IPR009051">
    <property type="entry name" value="Helical_ferredxn"/>
</dbReference>
<keyword evidence="2" id="KW-0274">FAD</keyword>
<evidence type="ECO:0000256" key="2">
    <source>
        <dbReference type="ARBA" id="ARBA00022827"/>
    </source>
</evidence>
<protein>
    <recommendedName>
        <fullName evidence="3">Dihydroprymidine dehydrogenase domain-containing protein</fullName>
    </recommendedName>
</protein>
<dbReference type="PANTHER" id="PTHR43100">
    <property type="entry name" value="GLUTAMATE SYNTHASE [NADPH] SMALL CHAIN"/>
    <property type="match status" value="1"/>
</dbReference>
<reference evidence="4" key="1">
    <citation type="journal article" date="2014" name="Front. Microbiol.">
        <title>High frequency of phylogenetically diverse reductive dehalogenase-homologous genes in deep subseafloor sedimentary metagenomes.</title>
        <authorList>
            <person name="Kawai M."/>
            <person name="Futagami T."/>
            <person name="Toyoda A."/>
            <person name="Takaki Y."/>
            <person name="Nishi S."/>
            <person name="Hori S."/>
            <person name="Arai W."/>
            <person name="Tsubouchi T."/>
            <person name="Morono Y."/>
            <person name="Uchiyama I."/>
            <person name="Ito T."/>
            <person name="Fujiyama A."/>
            <person name="Inagaki F."/>
            <person name="Takami H."/>
        </authorList>
    </citation>
    <scope>NUCLEOTIDE SEQUENCE</scope>
    <source>
        <strain evidence="4">Expedition CK06-06</strain>
    </source>
</reference>
<evidence type="ECO:0000313" key="4">
    <source>
        <dbReference type="EMBL" id="GAG16739.1"/>
    </source>
</evidence>
<dbReference type="EMBL" id="BARS01037917">
    <property type="protein sequence ID" value="GAG16739.1"/>
    <property type="molecule type" value="Genomic_DNA"/>
</dbReference>
<proteinExistence type="predicted"/>
<feature type="domain" description="Dihydroprymidine dehydrogenase" evidence="3">
    <location>
        <begin position="138"/>
        <end position="221"/>
    </location>
</feature>
<comment type="cofactor">
    <cofactor evidence="1">
        <name>FAD</name>
        <dbReference type="ChEBI" id="CHEBI:57692"/>
    </cofactor>
</comment>
<organism evidence="4">
    <name type="scientific">marine sediment metagenome</name>
    <dbReference type="NCBI Taxonomy" id="412755"/>
    <lineage>
        <taxon>unclassified sequences</taxon>
        <taxon>metagenomes</taxon>
        <taxon>ecological metagenomes</taxon>
    </lineage>
</organism>
<dbReference type="Pfam" id="PF14691">
    <property type="entry name" value="Fer4_20"/>
    <property type="match status" value="1"/>
</dbReference>
<evidence type="ECO:0000259" key="3">
    <source>
        <dbReference type="Pfam" id="PF14691"/>
    </source>
</evidence>
<accession>X0VES9</accession>
<gene>
    <name evidence="4" type="ORF">S01H1_58082</name>
</gene>
<dbReference type="Gene3D" id="3.20.20.70">
    <property type="entry name" value="Aldolase class I"/>
    <property type="match status" value="1"/>
</dbReference>
<comment type="caution">
    <text evidence="4">The sequence shown here is derived from an EMBL/GenBank/DDBJ whole genome shotgun (WGS) entry which is preliminary data.</text>
</comment>
<sequence>GEIQKEFGSRRAGAPNIAIVGTGYSWLRTLLPNVAAANKANGLAAIIGVGRMAFAYPDFARDIITKSRLDPSKVCVACSACTQIMRDGGMTGCVVRDNEVYGPIFAHGRMSDRDNLVRLASACRQCQAAKGGLESGFAAVCQLGCPAGVNIPKFIGLFLDGENLAAYEVIREANVFPEVCAWLCPVEQQCEGNCLQRFIGDGPVPIADIQRYLAEQANRNGWSKLRIPQQETGKNVAIIGAGPAGLSCAVKLLEAG</sequence>
<dbReference type="InterPro" id="IPR028261">
    <property type="entry name" value="DPD_II"/>
</dbReference>
<feature type="non-terminal residue" evidence="4">
    <location>
        <position position="1"/>
    </location>
</feature>
<keyword evidence="2" id="KW-0285">Flavoprotein</keyword>
<feature type="non-terminal residue" evidence="4">
    <location>
        <position position="256"/>
    </location>
</feature>
<dbReference type="SUPFAM" id="SSF46548">
    <property type="entry name" value="alpha-helical ferredoxin"/>
    <property type="match status" value="1"/>
</dbReference>
<name>X0VES9_9ZZZZ</name>
<evidence type="ECO:0000256" key="1">
    <source>
        <dbReference type="ARBA" id="ARBA00001974"/>
    </source>
</evidence>
<dbReference type="InterPro" id="IPR013785">
    <property type="entry name" value="Aldolase_TIM"/>
</dbReference>
<dbReference type="Gene3D" id="1.10.1060.10">
    <property type="entry name" value="Alpha-helical ferredoxin"/>
    <property type="match status" value="1"/>
</dbReference>
<dbReference type="InterPro" id="IPR051394">
    <property type="entry name" value="Glutamate_Synthase"/>
</dbReference>
<dbReference type="GO" id="GO:0051536">
    <property type="term" value="F:iron-sulfur cluster binding"/>
    <property type="evidence" value="ECO:0007669"/>
    <property type="project" value="InterPro"/>
</dbReference>
<dbReference type="AlphaFoldDB" id="X0VES9"/>